<comment type="caution">
    <text evidence="1">The sequence shown here is derived from an EMBL/GenBank/DDBJ whole genome shotgun (WGS) entry which is preliminary data.</text>
</comment>
<protein>
    <submittedName>
        <fullName evidence="1">Uncharacterized protein</fullName>
    </submittedName>
</protein>
<evidence type="ECO:0000313" key="1">
    <source>
        <dbReference type="EMBL" id="OMG56773.1"/>
    </source>
</evidence>
<gene>
    <name evidence="1" type="ORF">BJN45_03985</name>
</gene>
<proteinExistence type="predicted"/>
<accession>A0A1R1IDC2</accession>
<evidence type="ECO:0000313" key="2">
    <source>
        <dbReference type="Proteomes" id="UP000187526"/>
    </source>
</evidence>
<dbReference type="EMBL" id="MTHD01000001">
    <property type="protein sequence ID" value="OMG56773.1"/>
    <property type="molecule type" value="Genomic_DNA"/>
</dbReference>
<dbReference type="STRING" id="418702.BJN45_03985"/>
<sequence>MIWQHLQTQGKTKSSAPGRRQRRLLYGNAHDFQQPFCRNHRRGLRGQEQRGMDLARLTMQNKHDLTGRQARQVGSSNKTTGGTPYCQTIGSGINPIRKHRGFIDARNLMPVGAFSFFQLLRG</sequence>
<organism evidence="1 2">
    <name type="scientific">Azonexus hydrophilus</name>
    <dbReference type="NCBI Taxonomy" id="418702"/>
    <lineage>
        <taxon>Bacteria</taxon>
        <taxon>Pseudomonadati</taxon>
        <taxon>Pseudomonadota</taxon>
        <taxon>Betaproteobacteria</taxon>
        <taxon>Rhodocyclales</taxon>
        <taxon>Azonexaceae</taxon>
        <taxon>Azonexus</taxon>
    </lineage>
</organism>
<keyword evidence="2" id="KW-1185">Reference proteome</keyword>
<name>A0A1R1IDC2_9RHOO</name>
<dbReference type="Proteomes" id="UP000187526">
    <property type="component" value="Unassembled WGS sequence"/>
</dbReference>
<dbReference type="AlphaFoldDB" id="A0A1R1IDC2"/>
<reference evidence="1 2" key="1">
    <citation type="submission" date="2016-10" db="EMBL/GenBank/DDBJ databases">
        <title>Alkaliphiles isolated from bioreactors.</title>
        <authorList>
            <person name="Salah Z."/>
            <person name="Rout S.P."/>
            <person name="Humphreys P.N."/>
        </authorList>
    </citation>
    <scope>NUCLEOTIDE SEQUENCE [LARGE SCALE GENOMIC DNA]</scope>
    <source>
        <strain evidence="1 2">ZS02</strain>
    </source>
</reference>